<evidence type="ECO:0000313" key="3">
    <source>
        <dbReference type="EMBL" id="OGI65343.1"/>
    </source>
</evidence>
<sequence length="144" mass="16209">MAISFKYKSIKRHDGNEIKTPSIPVNLRGKSPNWIEFMALVDSGADLSVVPQDVAELLNFDLSGEKDKSRGIGGEVEVINTKMQVNINRKHEDYTFEVPVQVVLGDSKIPVLLGREGFFDQFKITFEQSSEMVILKKVNPNELK</sequence>
<dbReference type="AlphaFoldDB" id="A0A1F6V6Q5"/>
<dbReference type="Proteomes" id="UP000177370">
    <property type="component" value="Unassembled WGS sequence"/>
</dbReference>
<protein>
    <recommendedName>
        <fullName evidence="2">Peptidase A2 domain-containing protein</fullName>
    </recommendedName>
</protein>
<evidence type="ECO:0000256" key="1">
    <source>
        <dbReference type="ARBA" id="ARBA00022801"/>
    </source>
</evidence>
<dbReference type="PROSITE" id="PS50175">
    <property type="entry name" value="ASP_PROT_RETROV"/>
    <property type="match status" value="1"/>
</dbReference>
<evidence type="ECO:0000259" key="2">
    <source>
        <dbReference type="PROSITE" id="PS50175"/>
    </source>
</evidence>
<keyword evidence="1" id="KW-0378">Hydrolase</keyword>
<organism evidence="3 4">
    <name type="scientific">Candidatus Nomurabacteria bacterium RIFCSPHIGHO2_01_FULL_40_24b</name>
    <dbReference type="NCBI Taxonomy" id="1801739"/>
    <lineage>
        <taxon>Bacteria</taxon>
        <taxon>Candidatus Nomuraibacteriota</taxon>
    </lineage>
</organism>
<dbReference type="Gene3D" id="2.40.70.10">
    <property type="entry name" value="Acid Proteases"/>
    <property type="match status" value="1"/>
</dbReference>
<dbReference type="InterPro" id="IPR001995">
    <property type="entry name" value="Peptidase_A2_cat"/>
</dbReference>
<proteinExistence type="predicted"/>
<dbReference type="GO" id="GO:0006508">
    <property type="term" value="P:proteolysis"/>
    <property type="evidence" value="ECO:0007669"/>
    <property type="project" value="InterPro"/>
</dbReference>
<dbReference type="PROSITE" id="PS00141">
    <property type="entry name" value="ASP_PROTEASE"/>
    <property type="match status" value="1"/>
</dbReference>
<dbReference type="InterPro" id="IPR001969">
    <property type="entry name" value="Aspartic_peptidase_AS"/>
</dbReference>
<evidence type="ECO:0000313" key="4">
    <source>
        <dbReference type="Proteomes" id="UP000177370"/>
    </source>
</evidence>
<feature type="domain" description="Peptidase A2" evidence="2">
    <location>
        <begin position="37"/>
        <end position="117"/>
    </location>
</feature>
<dbReference type="GO" id="GO:0004190">
    <property type="term" value="F:aspartic-type endopeptidase activity"/>
    <property type="evidence" value="ECO:0007669"/>
    <property type="project" value="InterPro"/>
</dbReference>
<accession>A0A1F6V6Q5</accession>
<comment type="caution">
    <text evidence="3">The sequence shown here is derived from an EMBL/GenBank/DDBJ whole genome shotgun (WGS) entry which is preliminary data.</text>
</comment>
<dbReference type="InterPro" id="IPR021109">
    <property type="entry name" value="Peptidase_aspartic_dom_sf"/>
</dbReference>
<dbReference type="SUPFAM" id="SSF50630">
    <property type="entry name" value="Acid proteases"/>
    <property type="match status" value="1"/>
</dbReference>
<name>A0A1F6V6Q5_9BACT</name>
<reference evidence="3 4" key="1">
    <citation type="journal article" date="2016" name="Nat. Commun.">
        <title>Thousands of microbial genomes shed light on interconnected biogeochemical processes in an aquifer system.</title>
        <authorList>
            <person name="Anantharaman K."/>
            <person name="Brown C.T."/>
            <person name="Hug L.A."/>
            <person name="Sharon I."/>
            <person name="Castelle C.J."/>
            <person name="Probst A.J."/>
            <person name="Thomas B.C."/>
            <person name="Singh A."/>
            <person name="Wilkins M.J."/>
            <person name="Karaoz U."/>
            <person name="Brodie E.L."/>
            <person name="Williams K.H."/>
            <person name="Hubbard S.S."/>
            <person name="Banfield J.F."/>
        </authorList>
    </citation>
    <scope>NUCLEOTIDE SEQUENCE [LARGE SCALE GENOMIC DNA]</scope>
</reference>
<gene>
    <name evidence="3" type="ORF">A2647_05280</name>
</gene>
<dbReference type="Pfam" id="PF13650">
    <property type="entry name" value="Asp_protease_2"/>
    <property type="match status" value="1"/>
</dbReference>
<dbReference type="EMBL" id="MFTP01000020">
    <property type="protein sequence ID" value="OGI65343.1"/>
    <property type="molecule type" value="Genomic_DNA"/>
</dbReference>